<proteinExistence type="predicted"/>
<dbReference type="InterPro" id="IPR023346">
    <property type="entry name" value="Lysozyme-like_dom_sf"/>
</dbReference>
<feature type="region of interest" description="Disordered" evidence="1">
    <location>
        <begin position="331"/>
        <end position="363"/>
    </location>
</feature>
<organism evidence="2 3">
    <name type="scientific">Rhizobium changzhiense</name>
    <dbReference type="NCBI Taxonomy" id="2692317"/>
    <lineage>
        <taxon>Bacteria</taxon>
        <taxon>Pseudomonadati</taxon>
        <taxon>Pseudomonadota</taxon>
        <taxon>Alphaproteobacteria</taxon>
        <taxon>Hyphomicrobiales</taxon>
        <taxon>Rhizobiaceae</taxon>
        <taxon>Rhizobium/Agrobacterium group</taxon>
        <taxon>Rhizobium</taxon>
    </lineage>
</organism>
<feature type="compositionally biased region" description="Low complexity" evidence="1">
    <location>
        <begin position="338"/>
        <end position="348"/>
    </location>
</feature>
<evidence type="ECO:0000313" key="3">
    <source>
        <dbReference type="Proteomes" id="UP000532162"/>
    </source>
</evidence>
<evidence type="ECO:0000256" key="1">
    <source>
        <dbReference type="SAM" id="MobiDB-lite"/>
    </source>
</evidence>
<dbReference type="Proteomes" id="UP000532162">
    <property type="component" value="Unassembled WGS sequence"/>
</dbReference>
<dbReference type="SUPFAM" id="SSF53955">
    <property type="entry name" value="Lysozyme-like"/>
    <property type="match status" value="1"/>
</dbReference>
<dbReference type="EMBL" id="JACCPJ010000002">
    <property type="protein sequence ID" value="NZD62894.1"/>
    <property type="molecule type" value="Genomic_DNA"/>
</dbReference>
<dbReference type="AlphaFoldDB" id="A0A7Z0U9G6"/>
<dbReference type="Gene3D" id="1.10.530.10">
    <property type="match status" value="1"/>
</dbReference>
<dbReference type="RefSeq" id="WP_180695253.1">
    <property type="nucleotide sequence ID" value="NZ_JACCPJ010000002.1"/>
</dbReference>
<accession>A0A7Z0U9G6</accession>
<reference evidence="2 3" key="1">
    <citation type="submission" date="2020-07" db="EMBL/GenBank/DDBJ databases">
        <authorList>
            <person name="Sun Q."/>
        </authorList>
    </citation>
    <scope>NUCLEOTIDE SEQUENCE [LARGE SCALE GENOMIC DNA]</scope>
    <source>
        <strain evidence="2 3">WYCCWR 11290</strain>
    </source>
</reference>
<sequence length="729" mass="77120">MAGYLFGGTTGETAESLARKRAVAEALLANANSRVPQNIGEGISAIGQALSGRLGLNALQKKQDAGSAALDAKIKGYWGGGAATGSSMPKVDAAGNVALPSSSGDLPSSFIAAVDRTEGAGDYDTLFGHAQKDGPFAGTSVSSMPIKDVLAFTDPSGPYAQFVKGKVGRVATPVGKYQTVGTTLRGAVDALGLDPTAPYDKATQDRVASYLARQRIASADTLPGKISALRSEWEGFKNVPDSEMAKIVADVQSAPSAGTEVASLDPSIGMPTASPIQPPPVNPPPAPPTPGYVDPVVTTEGRAPMPVQNPPQGQQPSPAVVAALGATNNVAPAPPSPVATALAGQPAEPGAPLPPLPSRDVAPAPTVAAVPEQRSTVVAQALLGQQTPPPPPGRVDPRYLEILSDPYVTPGQAAMVRSMMQQDQARQEAAYDAWLKQNDPAYRLNIAKTEAELDNLRNPKISPADQAKIDFDRQKFETDQQNRNSMTASEKAADERARQQMLLEREKFEAEQKAGQWEKMTDGRLYNKNSGEFRDAPPPIPGSVLPKFDDVSSLRKEIQQLPSYKNLSQALPIYRSMAETAGRNSKASDLNLVYGLGKIMDPTSVVREGEMVMVKNTASLPDWFQGAIASLNGGAALTPETREAIMKEAFGRVQGYDQAFKQDATQYSGIVERNKFNPSDVIPDFGSYVPWNPNPDAKTPAADIGPSPEGVPADVWGAMTPAERKLWQK</sequence>
<comment type="caution">
    <text evidence="2">The sequence shown here is derived from an EMBL/GenBank/DDBJ whole genome shotgun (WGS) entry which is preliminary data.</text>
</comment>
<gene>
    <name evidence="2" type="ORF">HX900_17460</name>
</gene>
<feature type="compositionally biased region" description="Pro residues" evidence="1">
    <location>
        <begin position="276"/>
        <end position="290"/>
    </location>
</feature>
<evidence type="ECO:0000313" key="2">
    <source>
        <dbReference type="EMBL" id="NZD62894.1"/>
    </source>
</evidence>
<feature type="region of interest" description="Disordered" evidence="1">
    <location>
        <begin position="268"/>
        <end position="317"/>
    </location>
</feature>
<protein>
    <submittedName>
        <fullName evidence="2">Uncharacterized protein</fullName>
    </submittedName>
</protein>
<name>A0A7Z0U9G6_9HYPH</name>